<dbReference type="CDD" id="cd04950">
    <property type="entry name" value="GT4_TuaH-like"/>
    <property type="match status" value="1"/>
</dbReference>
<dbReference type="AlphaFoldDB" id="A0A5M6DU11"/>
<comment type="caution">
    <text evidence="1">The sequence shown here is derived from an EMBL/GenBank/DDBJ whole genome shotgun (WGS) entry which is preliminary data.</text>
</comment>
<dbReference type="PANTHER" id="PTHR12526">
    <property type="entry name" value="GLYCOSYLTRANSFERASE"/>
    <property type="match status" value="1"/>
</dbReference>
<dbReference type="Gene3D" id="3.40.50.2000">
    <property type="entry name" value="Glycogen Phosphorylase B"/>
    <property type="match status" value="1"/>
</dbReference>
<gene>
    <name evidence="1" type="ORF">F0145_02200</name>
</gene>
<name>A0A5M6DU11_9BACT</name>
<dbReference type="Pfam" id="PF13692">
    <property type="entry name" value="Glyco_trans_1_4"/>
    <property type="match status" value="1"/>
</dbReference>
<dbReference type="GO" id="GO:0016740">
    <property type="term" value="F:transferase activity"/>
    <property type="evidence" value="ECO:0007669"/>
    <property type="project" value="UniProtKB-KW"/>
</dbReference>
<proteinExistence type="predicted"/>
<organism evidence="1 2">
    <name type="scientific">Adhaeribacter rhizoryzae</name>
    <dbReference type="NCBI Taxonomy" id="2607907"/>
    <lineage>
        <taxon>Bacteria</taxon>
        <taxon>Pseudomonadati</taxon>
        <taxon>Bacteroidota</taxon>
        <taxon>Cytophagia</taxon>
        <taxon>Cytophagales</taxon>
        <taxon>Hymenobacteraceae</taxon>
        <taxon>Adhaeribacter</taxon>
    </lineage>
</organism>
<dbReference type="EMBL" id="VWSF01000001">
    <property type="protein sequence ID" value="KAA5549640.1"/>
    <property type="molecule type" value="Genomic_DNA"/>
</dbReference>
<dbReference type="Proteomes" id="UP000323426">
    <property type="component" value="Unassembled WGS sequence"/>
</dbReference>
<accession>A0A5M6DU11</accession>
<dbReference type="PANTHER" id="PTHR12526:SF630">
    <property type="entry name" value="GLYCOSYLTRANSFERASE"/>
    <property type="match status" value="1"/>
</dbReference>
<sequence length="398" mass="45112">MEDSVTLKKELDPKKPATNINSFLADMPNIICMSHLRWDFVFQRPQHLLTRFAQHTNLYYFEEPLFYDGAQPRLDVTTREGGNINIVVAHLPNGLTPQESDAKQIELIDQFLAEHNLGRFIFWYYTPMALEITRHLQPELTVFDCMDELSAFKGAPPRLRELEAEMFKKADLVFTGGQSIYESKKNQHPDVYAFPSSIDKAHFAQGREALVEPADQANIPHPRFGFYGVVDERFDIELLRSMAALRPDWHFVIIGPVVKIDPADLPAAENIHYLGGKNYKELPIYLGGWDVALLPFARNESTKYISPTKTPEYLAAGKPVVSTSITDVIRPYGELGLVHIADTPEDFVAAIEKALAQREDAEWKAKTDEFLSGISWDITWQNMVGLMQIAVTEKKSAS</sequence>
<evidence type="ECO:0000313" key="2">
    <source>
        <dbReference type="Proteomes" id="UP000323426"/>
    </source>
</evidence>
<protein>
    <submittedName>
        <fullName evidence="1">Glycosyltransferase family 1 protein</fullName>
    </submittedName>
</protein>
<dbReference type="Gene3D" id="3.40.50.11010">
    <property type="match status" value="1"/>
</dbReference>
<reference evidence="1 2" key="1">
    <citation type="submission" date="2019-09" db="EMBL/GenBank/DDBJ databases">
        <title>Genome sequence and assembly of Adhaeribacter sp.</title>
        <authorList>
            <person name="Chhetri G."/>
        </authorList>
    </citation>
    <scope>NUCLEOTIDE SEQUENCE [LARGE SCALE GENOMIC DNA]</scope>
    <source>
        <strain evidence="1 2">DK36</strain>
    </source>
</reference>
<keyword evidence="1" id="KW-0808">Transferase</keyword>
<keyword evidence="2" id="KW-1185">Reference proteome</keyword>
<evidence type="ECO:0000313" key="1">
    <source>
        <dbReference type="EMBL" id="KAA5549640.1"/>
    </source>
</evidence>
<dbReference type="SUPFAM" id="SSF53756">
    <property type="entry name" value="UDP-Glycosyltransferase/glycogen phosphorylase"/>
    <property type="match status" value="1"/>
</dbReference>